<feature type="signal peptide" evidence="5">
    <location>
        <begin position="1"/>
        <end position="18"/>
    </location>
</feature>
<gene>
    <name evidence="7" type="primary">LOC115013719</name>
</gene>
<sequence length="200" mass="22154">MSVQFRLALLALCSLAAASDPSCEDLLKPLEDRSRVSGKWIFYAGASDNEELMKTLRIIKNSWIDLSLIPDSDNLTVRWGDKIDGKCHYGGVNSSFSGNYTRVTFTFNATDHEHVGKHLVTCPDCILWTDTTATLGNAENTSGRNFYLFTKAGKLDDTDLEFVKKQAACLNFPPEFHFGDNTDLCPDDTVAATDVKGEEQ</sequence>
<evidence type="ECO:0000256" key="1">
    <source>
        <dbReference type="ARBA" id="ARBA00004613"/>
    </source>
</evidence>
<organism evidence="6 7">
    <name type="scientific">Cottoperca gobio</name>
    <name type="common">Frogmouth</name>
    <name type="synonym">Aphritis gobio</name>
    <dbReference type="NCBI Taxonomy" id="56716"/>
    <lineage>
        <taxon>Eukaryota</taxon>
        <taxon>Metazoa</taxon>
        <taxon>Chordata</taxon>
        <taxon>Craniata</taxon>
        <taxon>Vertebrata</taxon>
        <taxon>Euteleostomi</taxon>
        <taxon>Actinopterygii</taxon>
        <taxon>Neopterygii</taxon>
        <taxon>Teleostei</taxon>
        <taxon>Neoteleostei</taxon>
        <taxon>Acanthomorphata</taxon>
        <taxon>Eupercaria</taxon>
        <taxon>Perciformes</taxon>
        <taxon>Notothenioidei</taxon>
        <taxon>Bovichtidae</taxon>
        <taxon>Cottoperca</taxon>
    </lineage>
</organism>
<name>A0A6J2QEG8_COTGO</name>
<keyword evidence="6" id="KW-1185">Reference proteome</keyword>
<keyword evidence="3 5" id="KW-0732">Signal</keyword>
<dbReference type="Proteomes" id="UP000504630">
    <property type="component" value="Chromosome 9"/>
</dbReference>
<evidence type="ECO:0000313" key="6">
    <source>
        <dbReference type="Proteomes" id="UP000504630"/>
    </source>
</evidence>
<feature type="chain" id="PRO_5026687872" evidence="5">
    <location>
        <begin position="19"/>
        <end position="200"/>
    </location>
</feature>
<reference evidence="7" key="1">
    <citation type="submission" date="2025-08" db="UniProtKB">
        <authorList>
            <consortium name="RefSeq"/>
        </authorList>
    </citation>
    <scope>IDENTIFICATION</scope>
</reference>
<dbReference type="GO" id="GO:0005576">
    <property type="term" value="C:extracellular region"/>
    <property type="evidence" value="ECO:0007669"/>
    <property type="project" value="UniProtKB-SubCell"/>
</dbReference>
<dbReference type="CDD" id="cd19415">
    <property type="entry name" value="lipocalin_ApoM_AGP"/>
    <property type="match status" value="1"/>
</dbReference>
<dbReference type="PANTHER" id="PTHR11967">
    <property type="entry name" value="ALPHA-1-ACID GLYCOPROTEIN"/>
    <property type="match status" value="1"/>
</dbReference>
<proteinExistence type="predicted"/>
<dbReference type="PANTHER" id="PTHR11967:SF2">
    <property type="entry name" value="ALPHA-1-ACID GLYCOPROTEIN 1"/>
    <property type="match status" value="1"/>
</dbReference>
<evidence type="ECO:0000256" key="2">
    <source>
        <dbReference type="ARBA" id="ARBA00022525"/>
    </source>
</evidence>
<protein>
    <submittedName>
        <fullName evidence="7">Uncharacterized protein LOC115013719</fullName>
    </submittedName>
</protein>
<evidence type="ECO:0000313" key="7">
    <source>
        <dbReference type="RefSeq" id="XP_029296056.1"/>
    </source>
</evidence>
<dbReference type="KEGG" id="cgob:115013719"/>
<keyword evidence="2" id="KW-0964">Secreted</keyword>
<keyword evidence="4" id="KW-0325">Glycoprotein</keyword>
<dbReference type="InParanoid" id="A0A6J2QEG8"/>
<dbReference type="InterPro" id="IPR012674">
    <property type="entry name" value="Calycin"/>
</dbReference>
<dbReference type="OrthoDB" id="8678705at2759"/>
<evidence type="ECO:0000256" key="3">
    <source>
        <dbReference type="ARBA" id="ARBA00022729"/>
    </source>
</evidence>
<dbReference type="AlphaFoldDB" id="A0A6J2QEG8"/>
<dbReference type="Gene3D" id="2.40.128.20">
    <property type="match status" value="1"/>
</dbReference>
<dbReference type="GeneID" id="115013719"/>
<evidence type="ECO:0000256" key="4">
    <source>
        <dbReference type="ARBA" id="ARBA00023180"/>
    </source>
</evidence>
<accession>A0A6J2QEG8</accession>
<evidence type="ECO:0000256" key="5">
    <source>
        <dbReference type="SAM" id="SignalP"/>
    </source>
</evidence>
<comment type="subcellular location">
    <subcellularLocation>
        <location evidence="1">Secreted</location>
    </subcellularLocation>
</comment>
<dbReference type="RefSeq" id="XP_029296056.1">
    <property type="nucleotide sequence ID" value="XM_029440196.1"/>
</dbReference>
<dbReference type="SUPFAM" id="SSF50814">
    <property type="entry name" value="Lipocalins"/>
    <property type="match status" value="1"/>
</dbReference>